<keyword evidence="5" id="KW-0353">Hemolymph clotting</keyword>
<sequence>MHFLSKLLIIYLLFNKEIKAMIKNQPKCGNPAVTHRQPRGILETKIEALELKRMTTARTTGRIFNGKPSKRGSWPWQASLQLLHPKLGFIGHWCGGVLVDPSWILTAAHCIHNDVFNLPIGALWTTVLGEWELDSGNRGSVRIPVERVIIHEKFDNYNHDIALMKLSRPAPLSKIIRTICLPEPETEKKLVDTNCFTSGWGRSGPSPSLSAALLEASIPLLTLEDCKKAYGNSVPLRNGHLCAGHLDGSSGSCVGDSGGPLQCKRSDGVWQLTGITSFGSGCARPGFPDVYTKVQHYTEWIKNTISNYADT</sequence>
<dbReference type="EMBL" id="JAAOIC020000019">
    <property type="protein sequence ID" value="KAG8041114.1"/>
    <property type="molecule type" value="Genomic_DNA"/>
</dbReference>
<dbReference type="GO" id="GO:0004252">
    <property type="term" value="F:serine-type endopeptidase activity"/>
    <property type="evidence" value="ECO:0007669"/>
    <property type="project" value="InterPro"/>
</dbReference>
<comment type="catalytic activity">
    <reaction evidence="8">
        <text>Selective cleavage of 103-Arg-|-Ser-104 and 124-Ile-|-Ile-125 bonds in Limulus clotting factor B to form activated factor B. Cleavage of -Pro-Arg-|-Xaa- bonds in synthetic substrates.</text>
        <dbReference type="EC" id="3.4.21.84"/>
    </reaction>
</comment>
<dbReference type="PROSITE" id="PS00135">
    <property type="entry name" value="TRYPSIN_SER"/>
    <property type="match status" value="1"/>
</dbReference>
<feature type="chain" id="PRO_5035175828" description="limulus clotting factor C" evidence="11">
    <location>
        <begin position="21"/>
        <end position="311"/>
    </location>
</feature>
<evidence type="ECO:0000256" key="11">
    <source>
        <dbReference type="SAM" id="SignalP"/>
    </source>
</evidence>
<dbReference type="SMART" id="SM00020">
    <property type="entry name" value="Tryp_SPc"/>
    <property type="match status" value="1"/>
</dbReference>
<evidence type="ECO:0000259" key="12">
    <source>
        <dbReference type="PROSITE" id="PS50240"/>
    </source>
</evidence>
<dbReference type="PROSITE" id="PS50240">
    <property type="entry name" value="TRYPSIN_DOM"/>
    <property type="match status" value="1"/>
</dbReference>
<protein>
    <recommendedName>
        <fullName evidence="9">limulus clotting factor C</fullName>
        <ecNumber evidence="9">3.4.21.84</ecNumber>
    </recommendedName>
</protein>
<dbReference type="AlphaFoldDB" id="A0A8J5R999"/>
<dbReference type="PANTHER" id="PTHR24252">
    <property type="entry name" value="ACROSIN-RELATED"/>
    <property type="match status" value="1"/>
</dbReference>
<evidence type="ECO:0000256" key="3">
    <source>
        <dbReference type="ARBA" id="ARBA00022729"/>
    </source>
</evidence>
<dbReference type="InterPro" id="IPR033116">
    <property type="entry name" value="TRYPSIN_SER"/>
</dbReference>
<evidence type="ECO:0000256" key="5">
    <source>
        <dbReference type="ARBA" id="ARBA00022820"/>
    </source>
</evidence>
<evidence type="ECO:0000313" key="14">
    <source>
        <dbReference type="Proteomes" id="UP000729913"/>
    </source>
</evidence>
<feature type="signal peptide" evidence="11">
    <location>
        <begin position="1"/>
        <end position="20"/>
    </location>
</feature>
<comment type="caution">
    <text evidence="13">The sequence shown here is derived from an EMBL/GenBank/DDBJ whole genome shotgun (WGS) entry which is preliminary data.</text>
</comment>
<keyword evidence="2 10" id="KW-0645">Protease</keyword>
<keyword evidence="1" id="KW-0768">Sushi</keyword>
<dbReference type="PROSITE" id="PS00134">
    <property type="entry name" value="TRYPSIN_HIS"/>
    <property type="match status" value="1"/>
</dbReference>
<dbReference type="Pfam" id="PF00089">
    <property type="entry name" value="Trypsin"/>
    <property type="match status" value="1"/>
</dbReference>
<evidence type="ECO:0000256" key="9">
    <source>
        <dbReference type="ARBA" id="ARBA00066707"/>
    </source>
</evidence>
<dbReference type="EC" id="3.4.21.84" evidence="9"/>
<proteinExistence type="predicted"/>
<accession>A0A8J5R999</accession>
<dbReference type="InterPro" id="IPR001254">
    <property type="entry name" value="Trypsin_dom"/>
</dbReference>
<reference evidence="13" key="1">
    <citation type="submission" date="2020-03" db="EMBL/GenBank/DDBJ databases">
        <authorList>
            <person name="Chebbi M.A."/>
            <person name="Drezen J.M."/>
        </authorList>
    </citation>
    <scope>NUCLEOTIDE SEQUENCE</scope>
    <source>
        <tissue evidence="13">Whole body</tissue>
    </source>
</reference>
<organism evidence="13 14">
    <name type="scientific">Cotesia typhae</name>
    <dbReference type="NCBI Taxonomy" id="2053667"/>
    <lineage>
        <taxon>Eukaryota</taxon>
        <taxon>Metazoa</taxon>
        <taxon>Ecdysozoa</taxon>
        <taxon>Arthropoda</taxon>
        <taxon>Hexapoda</taxon>
        <taxon>Insecta</taxon>
        <taxon>Pterygota</taxon>
        <taxon>Neoptera</taxon>
        <taxon>Endopterygota</taxon>
        <taxon>Hymenoptera</taxon>
        <taxon>Apocrita</taxon>
        <taxon>Ichneumonoidea</taxon>
        <taxon>Braconidae</taxon>
        <taxon>Microgastrinae</taxon>
        <taxon>Cotesia</taxon>
    </lineage>
</organism>
<gene>
    <name evidence="13" type="ORF">G9C98_002102</name>
</gene>
<dbReference type="GO" id="GO:0006508">
    <property type="term" value="P:proteolysis"/>
    <property type="evidence" value="ECO:0007669"/>
    <property type="project" value="UniProtKB-KW"/>
</dbReference>
<dbReference type="InterPro" id="IPR018114">
    <property type="entry name" value="TRYPSIN_HIS"/>
</dbReference>
<dbReference type="OrthoDB" id="7863416at2759"/>
<keyword evidence="7" id="KW-1015">Disulfide bond</keyword>
<dbReference type="PANTHER" id="PTHR24252:SF7">
    <property type="entry name" value="HYALIN"/>
    <property type="match status" value="1"/>
</dbReference>
<evidence type="ECO:0000256" key="8">
    <source>
        <dbReference type="ARBA" id="ARBA00052079"/>
    </source>
</evidence>
<evidence type="ECO:0000256" key="7">
    <source>
        <dbReference type="ARBA" id="ARBA00023157"/>
    </source>
</evidence>
<keyword evidence="14" id="KW-1185">Reference proteome</keyword>
<dbReference type="FunFam" id="2.40.10.10:FF:000120">
    <property type="entry name" value="Putative serine protease"/>
    <property type="match status" value="1"/>
</dbReference>
<evidence type="ECO:0000256" key="2">
    <source>
        <dbReference type="ARBA" id="ARBA00022670"/>
    </source>
</evidence>
<evidence type="ECO:0000256" key="1">
    <source>
        <dbReference type="ARBA" id="ARBA00022659"/>
    </source>
</evidence>
<keyword evidence="6 10" id="KW-0720">Serine protease</keyword>
<evidence type="ECO:0000256" key="4">
    <source>
        <dbReference type="ARBA" id="ARBA00022801"/>
    </source>
</evidence>
<dbReference type="Proteomes" id="UP000729913">
    <property type="component" value="Unassembled WGS sequence"/>
</dbReference>
<dbReference type="CDD" id="cd00190">
    <property type="entry name" value="Tryp_SPc"/>
    <property type="match status" value="1"/>
</dbReference>
<keyword evidence="3 11" id="KW-0732">Signal</keyword>
<name>A0A8J5R999_9HYME</name>
<dbReference type="GO" id="GO:0042381">
    <property type="term" value="P:hemolymph coagulation"/>
    <property type="evidence" value="ECO:0007669"/>
    <property type="project" value="UniProtKB-KW"/>
</dbReference>
<keyword evidence="4 10" id="KW-0378">Hydrolase</keyword>
<evidence type="ECO:0000256" key="10">
    <source>
        <dbReference type="RuleBase" id="RU363034"/>
    </source>
</evidence>
<evidence type="ECO:0000256" key="6">
    <source>
        <dbReference type="ARBA" id="ARBA00022825"/>
    </source>
</evidence>
<evidence type="ECO:0000313" key="13">
    <source>
        <dbReference type="EMBL" id="KAG8041114.1"/>
    </source>
</evidence>
<feature type="domain" description="Peptidase S1" evidence="12">
    <location>
        <begin position="63"/>
        <end position="306"/>
    </location>
</feature>
<reference evidence="13" key="2">
    <citation type="submission" date="2021-04" db="EMBL/GenBank/DDBJ databases">
        <title>Genome-wide patterns of bracovirus chromosomal integration into multiple host tissues during parasitism.</title>
        <authorList>
            <person name="Chebbi M.A.C."/>
        </authorList>
    </citation>
    <scope>NUCLEOTIDE SEQUENCE</scope>
    <source>
        <tissue evidence="13">Whole body</tissue>
    </source>
</reference>